<feature type="compositionally biased region" description="Polar residues" evidence="1">
    <location>
        <begin position="64"/>
        <end position="80"/>
    </location>
</feature>
<organism evidence="3">
    <name type="scientific">Desulfomonile tiedjei</name>
    <dbReference type="NCBI Taxonomy" id="2358"/>
    <lineage>
        <taxon>Bacteria</taxon>
        <taxon>Pseudomonadati</taxon>
        <taxon>Thermodesulfobacteriota</taxon>
        <taxon>Desulfomonilia</taxon>
        <taxon>Desulfomonilales</taxon>
        <taxon>Desulfomonilaceae</taxon>
        <taxon>Desulfomonile</taxon>
    </lineage>
</organism>
<keyword evidence="2" id="KW-1133">Transmembrane helix</keyword>
<comment type="caution">
    <text evidence="3">The sequence shown here is derived from an EMBL/GenBank/DDBJ whole genome shotgun (WGS) entry which is preliminary data.</text>
</comment>
<keyword evidence="2" id="KW-0472">Membrane</keyword>
<feature type="region of interest" description="Disordered" evidence="1">
    <location>
        <begin position="56"/>
        <end position="106"/>
    </location>
</feature>
<evidence type="ECO:0000256" key="1">
    <source>
        <dbReference type="SAM" id="MobiDB-lite"/>
    </source>
</evidence>
<reference evidence="3" key="1">
    <citation type="journal article" date="2020" name="mSystems">
        <title>Genome- and Community-Level Interaction Insights into Carbon Utilization and Element Cycling Functions of Hydrothermarchaeota in Hydrothermal Sediment.</title>
        <authorList>
            <person name="Zhou Z."/>
            <person name="Liu Y."/>
            <person name="Xu W."/>
            <person name="Pan J."/>
            <person name="Luo Z.H."/>
            <person name="Li M."/>
        </authorList>
    </citation>
    <scope>NUCLEOTIDE SEQUENCE [LARGE SCALE GENOMIC DNA]</scope>
    <source>
        <strain evidence="3">SpSt-769</strain>
    </source>
</reference>
<name>A0A7C4AQP0_9BACT</name>
<dbReference type="AlphaFoldDB" id="A0A7C4AQP0"/>
<gene>
    <name evidence="3" type="ORF">ENV54_02940</name>
</gene>
<feature type="transmembrane region" description="Helical" evidence="2">
    <location>
        <begin position="6"/>
        <end position="24"/>
    </location>
</feature>
<proteinExistence type="predicted"/>
<dbReference type="EMBL" id="DTGT01000095">
    <property type="protein sequence ID" value="HGH60238.1"/>
    <property type="molecule type" value="Genomic_DNA"/>
</dbReference>
<accession>A0A7C4AQP0</accession>
<keyword evidence="2" id="KW-0812">Transmembrane</keyword>
<evidence type="ECO:0000256" key="2">
    <source>
        <dbReference type="SAM" id="Phobius"/>
    </source>
</evidence>
<protein>
    <submittedName>
        <fullName evidence="3">Uncharacterized protein</fullName>
    </submittedName>
</protein>
<sequence>MDNITNVLYSLLPLIIIIFLSWLFSQMGAKAKRRADTAQKEAPSLPGDQIMDILLGKGAATKDQAPQATESPAGSSSMTVESWDIQRPASRPEPTPKPITPKWWGA</sequence>
<evidence type="ECO:0000313" key="3">
    <source>
        <dbReference type="EMBL" id="HGH60238.1"/>
    </source>
</evidence>